<evidence type="ECO:0008006" key="5">
    <source>
        <dbReference type="Google" id="ProtNLM"/>
    </source>
</evidence>
<comment type="caution">
    <text evidence="3">The sequence shown here is derived from an EMBL/GenBank/DDBJ whole genome shotgun (WGS) entry which is preliminary data.</text>
</comment>
<feature type="compositionally biased region" description="Basic and acidic residues" evidence="2">
    <location>
        <begin position="293"/>
        <end position="304"/>
    </location>
</feature>
<dbReference type="OrthoDB" id="71500at2759"/>
<dbReference type="AlphaFoldDB" id="A0A1J4L1Q0"/>
<name>A0A1J4L1Q0_9EUKA</name>
<dbReference type="PANTHER" id="PTHR31434">
    <property type="entry name" value="S PHASE CYCLIN A-ASSOCIATED PROTEIN IN THE ENDOPLASMIC RETICULUM"/>
    <property type="match status" value="1"/>
</dbReference>
<dbReference type="Proteomes" id="UP000179807">
    <property type="component" value="Unassembled WGS sequence"/>
</dbReference>
<feature type="compositionally biased region" description="Polar residues" evidence="2">
    <location>
        <begin position="22"/>
        <end position="32"/>
    </location>
</feature>
<sequence length="814" mass="93595">MSSIPKPDFSITDTLNIDYHSTAQNKPVNNRPPTLDLFSPTKSPTNSPRHDDHLNLTPDDKKSLQTFVHLVNKFNCSAEKLFGYCEHIFSGDLAQMAISQIEKHLVEFRELLVRISSQQKVEEDLQKSILPSPVAFSISTWKNEGSEDWPVPTSDNWVKLAATHLKMTPPEITKSPKRDSTPLEERLAKADKNRTKMDNIRNREIRMKTNKVRRANELRVQKQEKAIEAFNEKQDNAAQRREAHINKIKNKARNETEKVQETRFMQELEVEGRKLKIERKMNKVSQRYEKMVNEKREKAKERTTIKNPPSPTSPTSSNDLFENIEKVQTTEKADKNDAFEKSNYNKYESPSRSPIISRVRQNNVASLAVIDEIVLGQLPGDFLDIGDEYSGSIPVVELPEFPEPEPKISPSMKNLSIKMEHENLNAQTAISYLKAVSDNKTNIKWNSNEGQMIRETLQNMIYLNQPNSNQLIHHISNMAKSSYPFALHTAFECVSSFRQICYRRDTLNTTKELLILWTTILKINENEIKQPIDQKQQNITKQINDPKLAESNDLLVGHLLIGHLIKHGVLMKLCYVLEASTPNDAKNDNLKQLTNLILNLLESCAHFYRVHFTELNSEYIDLFGHASIEFIIPGLRVFLSNCSSDIKLYPPLIIITALHIFQMIIIDFDSFMSKLIDQEYSKTINKVFRVYFNEKPQNIEIIHQLILLLGLLCRNSTIMKESVQALPIPNILTTLCKMPLNYFIKPAEAQVLIPTVVTCCIDNQNNTELVKNNINGLFILKFLQNINDDPDDLFSTYYRIPKDKIPLAIELFKI</sequence>
<feature type="compositionally biased region" description="Basic and acidic residues" evidence="2">
    <location>
        <begin position="48"/>
        <end position="58"/>
    </location>
</feature>
<evidence type="ECO:0000313" key="3">
    <source>
        <dbReference type="EMBL" id="OHT15878.1"/>
    </source>
</evidence>
<protein>
    <recommendedName>
        <fullName evidence="5">S phase cyclin A-associated protein in the endoplasmic reticulum N-terminal domain-containing protein</fullName>
    </recommendedName>
</protein>
<evidence type="ECO:0000256" key="2">
    <source>
        <dbReference type="SAM" id="MobiDB-lite"/>
    </source>
</evidence>
<organism evidence="3 4">
    <name type="scientific">Tritrichomonas foetus</name>
    <dbReference type="NCBI Taxonomy" id="1144522"/>
    <lineage>
        <taxon>Eukaryota</taxon>
        <taxon>Metamonada</taxon>
        <taxon>Parabasalia</taxon>
        <taxon>Tritrichomonadida</taxon>
        <taxon>Tritrichomonadidae</taxon>
        <taxon>Tritrichomonas</taxon>
    </lineage>
</organism>
<feature type="compositionally biased region" description="Basic and acidic residues" evidence="2">
    <location>
        <begin position="323"/>
        <end position="340"/>
    </location>
</feature>
<dbReference type="EMBL" id="MLAK01000176">
    <property type="protein sequence ID" value="OHT15878.1"/>
    <property type="molecule type" value="Genomic_DNA"/>
</dbReference>
<dbReference type="GeneID" id="94832113"/>
<evidence type="ECO:0000313" key="4">
    <source>
        <dbReference type="Proteomes" id="UP000179807"/>
    </source>
</evidence>
<dbReference type="InterPro" id="IPR016024">
    <property type="entry name" value="ARM-type_fold"/>
</dbReference>
<feature type="region of interest" description="Disordered" evidence="2">
    <location>
        <begin position="293"/>
        <end position="353"/>
    </location>
</feature>
<gene>
    <name evidence="3" type="ORF">TRFO_13715</name>
</gene>
<keyword evidence="4" id="KW-1185">Reference proteome</keyword>
<evidence type="ECO:0000256" key="1">
    <source>
        <dbReference type="SAM" id="Coils"/>
    </source>
</evidence>
<reference evidence="3" key="1">
    <citation type="submission" date="2016-10" db="EMBL/GenBank/DDBJ databases">
        <authorList>
            <person name="Benchimol M."/>
            <person name="Almeida L.G."/>
            <person name="Vasconcelos A.T."/>
            <person name="Perreira-Neves A."/>
            <person name="Rosa I.A."/>
            <person name="Tasca T."/>
            <person name="Bogo M.R."/>
            <person name="de Souza W."/>
        </authorList>
    </citation>
    <scope>NUCLEOTIDE SEQUENCE [LARGE SCALE GENOMIC DNA]</scope>
    <source>
        <strain evidence="3">K</strain>
    </source>
</reference>
<dbReference type="PANTHER" id="PTHR31434:SF2">
    <property type="entry name" value="S PHASE CYCLIN A-ASSOCIATED PROTEIN IN THE ENDOPLASMIC RETICULUM"/>
    <property type="match status" value="1"/>
</dbReference>
<feature type="coiled-coil region" evidence="1">
    <location>
        <begin position="213"/>
        <end position="240"/>
    </location>
</feature>
<keyword evidence="1" id="KW-0175">Coiled coil</keyword>
<accession>A0A1J4L1Q0</accession>
<feature type="region of interest" description="Disordered" evidence="2">
    <location>
        <begin position="22"/>
        <end position="58"/>
    </location>
</feature>
<dbReference type="SUPFAM" id="SSF48371">
    <property type="entry name" value="ARM repeat"/>
    <property type="match status" value="1"/>
</dbReference>
<dbReference type="RefSeq" id="XP_068369014.1">
    <property type="nucleotide sequence ID" value="XM_068497409.1"/>
</dbReference>
<proteinExistence type="predicted"/>
<dbReference type="VEuPathDB" id="TrichDB:TRFO_13715"/>